<name>A0ACC6D7G9_9BACT</name>
<keyword evidence="2" id="KW-1185">Reference proteome</keyword>
<protein>
    <submittedName>
        <fullName evidence="1">AAA family ATPase</fullName>
    </submittedName>
</protein>
<proteinExistence type="predicted"/>
<evidence type="ECO:0000313" key="1">
    <source>
        <dbReference type="EMBL" id="MDC7159382.1"/>
    </source>
</evidence>
<comment type="caution">
    <text evidence="1">The sequence shown here is derived from an EMBL/GenBank/DDBJ whole genome shotgun (WGS) entry which is preliminary data.</text>
</comment>
<gene>
    <name evidence="1" type="ORF">PQG99_16035</name>
</gene>
<feature type="non-terminal residue" evidence="1">
    <location>
        <position position="1"/>
    </location>
</feature>
<evidence type="ECO:0000313" key="2">
    <source>
        <dbReference type="Proteomes" id="UP001213431"/>
    </source>
</evidence>
<reference evidence="1" key="1">
    <citation type="submission" date="2023-01" db="EMBL/GenBank/DDBJ databases">
        <title>Exploring GABA producing Bacteroides strains toward improving mental health.</title>
        <authorList>
            <person name="Yousuf B."/>
            <person name="Bouhlel N.E."/>
            <person name="Mottawea W."/>
            <person name="Hammami R."/>
        </authorList>
    </citation>
    <scope>NUCLEOTIDE SEQUENCE</scope>
    <source>
        <strain evidence="1">UO.H1049</strain>
    </source>
</reference>
<dbReference type="Proteomes" id="UP001213431">
    <property type="component" value="Unassembled WGS sequence"/>
</dbReference>
<accession>A0ACC6D7G9</accession>
<organism evidence="1 2">
    <name type="scientific">Parabacteroides johnsonii</name>
    <dbReference type="NCBI Taxonomy" id="387661"/>
    <lineage>
        <taxon>Bacteria</taxon>
        <taxon>Pseudomonadati</taxon>
        <taxon>Bacteroidota</taxon>
        <taxon>Bacteroidia</taxon>
        <taxon>Bacteroidales</taxon>
        <taxon>Tannerellaceae</taxon>
        <taxon>Parabacteroides</taxon>
    </lineage>
</organism>
<sequence length="76" mass="8784">GQNRLVLGGSLHWIFQQYLKNAGSDGAKRDGIYEYIKDVMPSNKTEEQKLRSLGDLLKVMKTEELIRTDGRNWFIL</sequence>
<dbReference type="EMBL" id="JAQPYW010000155">
    <property type="protein sequence ID" value="MDC7159382.1"/>
    <property type="molecule type" value="Genomic_DNA"/>
</dbReference>